<evidence type="ECO:0000313" key="3">
    <source>
        <dbReference type="Proteomes" id="UP000054485"/>
    </source>
</evidence>
<evidence type="ECO:0000256" key="1">
    <source>
        <dbReference type="SAM" id="MobiDB-lite"/>
    </source>
</evidence>
<protein>
    <submittedName>
        <fullName evidence="2">Uncharacterized protein</fullName>
    </submittedName>
</protein>
<reference evidence="3" key="2">
    <citation type="submission" date="2015-01" db="EMBL/GenBank/DDBJ databases">
        <title>Evolutionary Origins and Diversification of the Mycorrhizal Mutualists.</title>
        <authorList>
            <consortium name="DOE Joint Genome Institute"/>
            <consortium name="Mycorrhizal Genomics Consortium"/>
            <person name="Kohler A."/>
            <person name="Kuo A."/>
            <person name="Nagy L.G."/>
            <person name="Floudas D."/>
            <person name="Copeland A."/>
            <person name="Barry K.W."/>
            <person name="Cichocki N."/>
            <person name="Veneault-Fourrey C."/>
            <person name="LaButti K."/>
            <person name="Lindquist E.A."/>
            <person name="Lipzen A."/>
            <person name="Lundell T."/>
            <person name="Morin E."/>
            <person name="Murat C."/>
            <person name="Riley R."/>
            <person name="Ohm R."/>
            <person name="Sun H."/>
            <person name="Tunlid A."/>
            <person name="Henrissat B."/>
            <person name="Grigoriev I.V."/>
            <person name="Hibbett D.S."/>
            <person name="Martin F."/>
        </authorList>
    </citation>
    <scope>NUCLEOTIDE SEQUENCE [LARGE SCALE GENOMIC DNA]</scope>
    <source>
        <strain evidence="3">UH-Slu-Lm8-n1</strain>
    </source>
</reference>
<organism evidence="2 3">
    <name type="scientific">Suillus luteus UH-Slu-Lm8-n1</name>
    <dbReference type="NCBI Taxonomy" id="930992"/>
    <lineage>
        <taxon>Eukaryota</taxon>
        <taxon>Fungi</taxon>
        <taxon>Dikarya</taxon>
        <taxon>Basidiomycota</taxon>
        <taxon>Agaricomycotina</taxon>
        <taxon>Agaricomycetes</taxon>
        <taxon>Agaricomycetidae</taxon>
        <taxon>Boletales</taxon>
        <taxon>Suillineae</taxon>
        <taxon>Suillaceae</taxon>
        <taxon>Suillus</taxon>
    </lineage>
</organism>
<dbReference type="AlphaFoldDB" id="A0A0D0A2Q1"/>
<accession>A0A0D0A2Q1</accession>
<dbReference type="EMBL" id="KN835194">
    <property type="protein sequence ID" value="KIK44280.1"/>
    <property type="molecule type" value="Genomic_DNA"/>
</dbReference>
<keyword evidence="3" id="KW-1185">Reference proteome</keyword>
<gene>
    <name evidence="2" type="ORF">CY34DRAFT_11211</name>
</gene>
<feature type="region of interest" description="Disordered" evidence="1">
    <location>
        <begin position="1"/>
        <end position="200"/>
    </location>
</feature>
<dbReference type="InParanoid" id="A0A0D0A2Q1"/>
<feature type="compositionally biased region" description="Polar residues" evidence="1">
    <location>
        <begin position="186"/>
        <end position="200"/>
    </location>
</feature>
<evidence type="ECO:0000313" key="2">
    <source>
        <dbReference type="EMBL" id="KIK44280.1"/>
    </source>
</evidence>
<proteinExistence type="predicted"/>
<dbReference type="Proteomes" id="UP000054485">
    <property type="component" value="Unassembled WGS sequence"/>
</dbReference>
<reference evidence="2 3" key="1">
    <citation type="submission" date="2014-04" db="EMBL/GenBank/DDBJ databases">
        <authorList>
            <consortium name="DOE Joint Genome Institute"/>
            <person name="Kuo A."/>
            <person name="Ruytinx J."/>
            <person name="Rineau F."/>
            <person name="Colpaert J."/>
            <person name="Kohler A."/>
            <person name="Nagy L.G."/>
            <person name="Floudas D."/>
            <person name="Copeland A."/>
            <person name="Barry K.W."/>
            <person name="Cichocki N."/>
            <person name="Veneault-Fourrey C."/>
            <person name="LaButti K."/>
            <person name="Lindquist E.A."/>
            <person name="Lipzen A."/>
            <person name="Lundell T."/>
            <person name="Morin E."/>
            <person name="Murat C."/>
            <person name="Sun H."/>
            <person name="Tunlid A."/>
            <person name="Henrissat B."/>
            <person name="Grigoriev I.V."/>
            <person name="Hibbett D.S."/>
            <person name="Martin F."/>
            <person name="Nordberg H.P."/>
            <person name="Cantor M.N."/>
            <person name="Hua S.X."/>
        </authorList>
    </citation>
    <scope>NUCLEOTIDE SEQUENCE [LARGE SCALE GENOMIC DNA]</scope>
    <source>
        <strain evidence="2 3">UH-Slu-Lm8-n1</strain>
    </source>
</reference>
<dbReference type="HOGENOM" id="CLU_1367045_0_0_1"/>
<name>A0A0D0A2Q1_9AGAM</name>
<sequence length="200" mass="22343">MLSSCQEETCCPLPPKVKCRSGHLVTYEESEDEDESRPLPSKTKHPRLVTTPPPPKTKRTRLVESDDDIEDVKAPPIKKKTDVEAPPIKKTMVPPPKTKRTRLVESDEDVDDVKAPPIKKKLVPTPIEAPEELAYKAPPSKKTPVPSRPKSLLPELTEDESNGPLFEPEPLPKKKGKKAAKVQCVPTKQNPTRQKWPNGF</sequence>